<proteinExistence type="predicted"/>
<reference evidence="1 2" key="1">
    <citation type="journal article" date="2023" name="Science">
        <title>Complex scaffold remodeling in plant triterpene biosynthesis.</title>
        <authorList>
            <person name="De La Pena R."/>
            <person name="Hodgson H."/>
            <person name="Liu J.C."/>
            <person name="Stephenson M.J."/>
            <person name="Martin A.C."/>
            <person name="Owen C."/>
            <person name="Harkess A."/>
            <person name="Leebens-Mack J."/>
            <person name="Jimenez L.E."/>
            <person name="Osbourn A."/>
            <person name="Sattely E.S."/>
        </authorList>
    </citation>
    <scope>NUCLEOTIDE SEQUENCE [LARGE SCALE GENOMIC DNA]</scope>
    <source>
        <strain evidence="2">cv. JPN11</strain>
        <tissue evidence="1">Leaf</tissue>
    </source>
</reference>
<comment type="caution">
    <text evidence="1">The sequence shown here is derived from an EMBL/GenBank/DDBJ whole genome shotgun (WGS) entry which is preliminary data.</text>
</comment>
<keyword evidence="2" id="KW-1185">Reference proteome</keyword>
<dbReference type="EMBL" id="CM051397">
    <property type="protein sequence ID" value="KAJ4719633.1"/>
    <property type="molecule type" value="Genomic_DNA"/>
</dbReference>
<evidence type="ECO:0000313" key="2">
    <source>
        <dbReference type="Proteomes" id="UP001164539"/>
    </source>
</evidence>
<name>A0ACC1Y8S2_MELAZ</name>
<protein>
    <submittedName>
        <fullName evidence="1">Pseudouridine synthase family protein</fullName>
    </submittedName>
</protein>
<organism evidence="1 2">
    <name type="scientific">Melia azedarach</name>
    <name type="common">Chinaberry tree</name>
    <dbReference type="NCBI Taxonomy" id="155640"/>
    <lineage>
        <taxon>Eukaryota</taxon>
        <taxon>Viridiplantae</taxon>
        <taxon>Streptophyta</taxon>
        <taxon>Embryophyta</taxon>
        <taxon>Tracheophyta</taxon>
        <taxon>Spermatophyta</taxon>
        <taxon>Magnoliopsida</taxon>
        <taxon>eudicotyledons</taxon>
        <taxon>Gunneridae</taxon>
        <taxon>Pentapetalae</taxon>
        <taxon>rosids</taxon>
        <taxon>malvids</taxon>
        <taxon>Sapindales</taxon>
        <taxon>Meliaceae</taxon>
        <taxon>Melia</taxon>
    </lineage>
</organism>
<dbReference type="Proteomes" id="UP001164539">
    <property type="component" value="Chromosome 4"/>
</dbReference>
<sequence>MWRNPVSSFFSALKPYQVCNRRFIKILTTTSTMKTLDESDVGIFRFISNHPGFRGILKQRYSDFIVNEVDVDGNVVHLTCLDAPPEDVVEHNETKISNQMNKSYASEIESFRSLAGDSDVQCLEALIKQVTSGKNEDNISPIVLSASSDKSHRTAIHNFFKNNFKFLVTDTIDGPDASSKCIRVRLNSGGNDSRGRNSKKRKERADSPFDSRGSDHWPEQLGKFLRFHLYKENKDTQEALGLIGKMLGIQPRSFGFAGTKDKRSVSTQRVTVFKQHASRLAVLNKRLIGIQLGDFCYVKEGLLLGQLLGNRFTITLRGVVADSDDVIKASANSLGRNGFINYFGLQRFGSGSVPTHLIGATLLRGENEISKAREYYKETDDIDDTLRKLPRHLVAERAILQSLKKCPRNYLQALKSIPRTLRMMYVHSYQSYLWNHAASTRVQKYGTEQVVVGDLVYYKRDDTGKEVGCVRSECEDENSNDADDCSHLDEATVTDLPEGKHNLVKTVTTEDINTGKYTIDDVLLPTPGSRVIYPMNDAAEVYHRLAKKDGINLTEGVHNVKEFSIISMTGSYRRVFQKPMDFEWELLTYTDGNKPLAETDLDNIAKAKPVNIIVKEEEPINGNEKKDPFDSMKQSESLGKNVKLSTENNEADCSKEVKESQVECGCGTNSQEAQIALKLGFTLPASCYATMAIRELLKTSTSVAFHKTLNYGDMRCPRNTNSLCSSGS</sequence>
<evidence type="ECO:0000313" key="1">
    <source>
        <dbReference type="EMBL" id="KAJ4719633.1"/>
    </source>
</evidence>
<accession>A0ACC1Y8S2</accession>
<gene>
    <name evidence="1" type="ORF">OWV82_007579</name>
</gene>